<dbReference type="Proteomes" id="UP001065549">
    <property type="component" value="Unassembled WGS sequence"/>
</dbReference>
<dbReference type="AlphaFoldDB" id="A0A9J6QTY4"/>
<reference evidence="1" key="1">
    <citation type="submission" date="2022-09" db="EMBL/GenBank/DDBJ databases">
        <title>Culturomic study of gut microbiota in children with autism spectrum disorder.</title>
        <authorList>
            <person name="Efimov B.A."/>
            <person name="Chaplin A.V."/>
            <person name="Sokolova S.R."/>
            <person name="Pikina A.P."/>
            <person name="Korzhanova M."/>
            <person name="Belova V."/>
            <person name="Korostin D."/>
        </authorList>
    </citation>
    <scope>NUCLEOTIDE SEQUENCE</scope>
    <source>
        <strain evidence="1">ASD5510</strain>
    </source>
</reference>
<name>A0A9J6QTY4_9FIRM</name>
<accession>A0A9J6QTY4</accession>
<sequence length="116" mass="13380">MKELIKQVEQLVHDELHRANKKFPLFNSTHEGLAVIQEELWEAENELKGIGEAKENLDRAVYLNVFDTAMLNKLAIIDLDKLQERAVKSACELIQAAAMCEKFKLSLDIKEKREEE</sequence>
<organism evidence="1 2">
    <name type="scientific">Hominibacterium faecale</name>
    <dbReference type="NCBI Taxonomy" id="2839743"/>
    <lineage>
        <taxon>Bacteria</taxon>
        <taxon>Bacillati</taxon>
        <taxon>Bacillota</taxon>
        <taxon>Clostridia</taxon>
        <taxon>Peptostreptococcales</taxon>
        <taxon>Anaerovoracaceae</taxon>
        <taxon>Hominibacterium</taxon>
    </lineage>
</organism>
<evidence type="ECO:0000313" key="2">
    <source>
        <dbReference type="Proteomes" id="UP001065549"/>
    </source>
</evidence>
<dbReference type="RefSeq" id="WP_269478461.1">
    <property type="nucleotide sequence ID" value="NZ_JAOSHN010000003.1"/>
</dbReference>
<gene>
    <name evidence="1" type="ORF">OBO34_07260</name>
</gene>
<dbReference type="EMBL" id="JAOSHN010000003">
    <property type="protein sequence ID" value="MCU7378151.1"/>
    <property type="molecule type" value="Genomic_DNA"/>
</dbReference>
<comment type="caution">
    <text evidence="1">The sequence shown here is derived from an EMBL/GenBank/DDBJ whole genome shotgun (WGS) entry which is preliminary data.</text>
</comment>
<evidence type="ECO:0000313" key="1">
    <source>
        <dbReference type="EMBL" id="MCU7378151.1"/>
    </source>
</evidence>
<proteinExistence type="predicted"/>
<protein>
    <submittedName>
        <fullName evidence="1">Uncharacterized protein</fullName>
    </submittedName>
</protein>
<keyword evidence="2" id="KW-1185">Reference proteome</keyword>